<gene>
    <name evidence="1" type="ORF">Patl1_18239</name>
</gene>
<accession>A0ACC1C2B8</accession>
<comment type="caution">
    <text evidence="1">The sequence shown here is derived from an EMBL/GenBank/DDBJ whole genome shotgun (WGS) entry which is preliminary data.</text>
</comment>
<reference evidence="2" key="1">
    <citation type="journal article" date="2023" name="G3 (Bethesda)">
        <title>Genome assembly and association tests identify interacting loci associated with vigor, precocity, and sex in interspecific pistachio rootstocks.</title>
        <authorList>
            <person name="Palmer W."/>
            <person name="Jacygrad E."/>
            <person name="Sagayaradj S."/>
            <person name="Cavanaugh K."/>
            <person name="Han R."/>
            <person name="Bertier L."/>
            <person name="Beede B."/>
            <person name="Kafkas S."/>
            <person name="Golino D."/>
            <person name="Preece J."/>
            <person name="Michelmore R."/>
        </authorList>
    </citation>
    <scope>NUCLEOTIDE SEQUENCE [LARGE SCALE GENOMIC DNA]</scope>
</reference>
<organism evidence="1 2">
    <name type="scientific">Pistacia atlantica</name>
    <dbReference type="NCBI Taxonomy" id="434234"/>
    <lineage>
        <taxon>Eukaryota</taxon>
        <taxon>Viridiplantae</taxon>
        <taxon>Streptophyta</taxon>
        <taxon>Embryophyta</taxon>
        <taxon>Tracheophyta</taxon>
        <taxon>Spermatophyta</taxon>
        <taxon>Magnoliopsida</taxon>
        <taxon>eudicotyledons</taxon>
        <taxon>Gunneridae</taxon>
        <taxon>Pentapetalae</taxon>
        <taxon>rosids</taxon>
        <taxon>malvids</taxon>
        <taxon>Sapindales</taxon>
        <taxon>Anacardiaceae</taxon>
        <taxon>Pistacia</taxon>
    </lineage>
</organism>
<keyword evidence="2" id="KW-1185">Reference proteome</keyword>
<evidence type="ECO:0000313" key="2">
    <source>
        <dbReference type="Proteomes" id="UP001164250"/>
    </source>
</evidence>
<dbReference type="Proteomes" id="UP001164250">
    <property type="component" value="Chromosome 2"/>
</dbReference>
<name>A0ACC1C2B8_9ROSI</name>
<protein>
    <submittedName>
        <fullName evidence="1">Uncharacterized protein</fullName>
    </submittedName>
</protein>
<dbReference type="EMBL" id="CM047898">
    <property type="protein sequence ID" value="KAJ0106266.1"/>
    <property type="molecule type" value="Genomic_DNA"/>
</dbReference>
<evidence type="ECO:0000313" key="1">
    <source>
        <dbReference type="EMBL" id="KAJ0106266.1"/>
    </source>
</evidence>
<sequence length="128" mass="14921">MWRKYGIIEVMMNNKAFFFFKFGNESDMIQCLEDGPWLFQNCPILLQKWRPATELSKEAPQVISLWVKLFNVPLEFWNNVGLSYITNGVCKPLGMDRVTEDTCRLGSRRIGYARILVEVEATHKLPKC</sequence>
<proteinExistence type="predicted"/>